<dbReference type="EMBL" id="CAAALY010100455">
    <property type="protein sequence ID" value="VEL29111.1"/>
    <property type="molecule type" value="Genomic_DNA"/>
</dbReference>
<dbReference type="Proteomes" id="UP000784294">
    <property type="component" value="Unassembled WGS sequence"/>
</dbReference>
<proteinExistence type="predicted"/>
<keyword evidence="2" id="KW-1185">Reference proteome</keyword>
<protein>
    <submittedName>
        <fullName evidence="1">Uncharacterized protein</fullName>
    </submittedName>
</protein>
<organism evidence="1 2">
    <name type="scientific">Protopolystoma xenopodis</name>
    <dbReference type="NCBI Taxonomy" id="117903"/>
    <lineage>
        <taxon>Eukaryota</taxon>
        <taxon>Metazoa</taxon>
        <taxon>Spiralia</taxon>
        <taxon>Lophotrochozoa</taxon>
        <taxon>Platyhelminthes</taxon>
        <taxon>Monogenea</taxon>
        <taxon>Polyopisthocotylea</taxon>
        <taxon>Polystomatidea</taxon>
        <taxon>Polystomatidae</taxon>
        <taxon>Protopolystoma</taxon>
    </lineage>
</organism>
<gene>
    <name evidence="1" type="ORF">PXEA_LOCUS22551</name>
</gene>
<comment type="caution">
    <text evidence="1">The sequence shown here is derived from an EMBL/GenBank/DDBJ whole genome shotgun (WGS) entry which is preliminary data.</text>
</comment>
<reference evidence="1" key="1">
    <citation type="submission" date="2018-11" db="EMBL/GenBank/DDBJ databases">
        <authorList>
            <consortium name="Pathogen Informatics"/>
        </authorList>
    </citation>
    <scope>NUCLEOTIDE SEQUENCE</scope>
</reference>
<accession>A0A448X6A0</accession>
<sequence>MVILVGRLIGTHLVTGSIVCMIISKVEPWTWNIPKRFAGRAIVCMIISKVEPWTWNIPKRFAGIVGIVSEYRHPKHHTATRQRQVKPIL</sequence>
<evidence type="ECO:0000313" key="1">
    <source>
        <dbReference type="EMBL" id="VEL29111.1"/>
    </source>
</evidence>
<name>A0A448X6A0_9PLAT</name>
<evidence type="ECO:0000313" key="2">
    <source>
        <dbReference type="Proteomes" id="UP000784294"/>
    </source>
</evidence>
<dbReference type="AlphaFoldDB" id="A0A448X6A0"/>